<evidence type="ECO:0008006" key="3">
    <source>
        <dbReference type="Google" id="ProtNLM"/>
    </source>
</evidence>
<comment type="caution">
    <text evidence="1">The sequence shown here is derived from an EMBL/GenBank/DDBJ whole genome shotgun (WGS) entry which is preliminary data.</text>
</comment>
<dbReference type="InterPro" id="IPR032183">
    <property type="entry name" value="PKD-like"/>
</dbReference>
<keyword evidence="2" id="KW-1185">Reference proteome</keyword>
<organism evidence="1 2">
    <name type="scientific">Sphingobacterium faecale</name>
    <dbReference type="NCBI Taxonomy" id="2803775"/>
    <lineage>
        <taxon>Bacteria</taxon>
        <taxon>Pseudomonadati</taxon>
        <taxon>Bacteroidota</taxon>
        <taxon>Sphingobacteriia</taxon>
        <taxon>Sphingobacteriales</taxon>
        <taxon>Sphingobacteriaceae</taxon>
        <taxon>Sphingobacterium</taxon>
    </lineage>
</organism>
<reference evidence="1 2" key="1">
    <citation type="submission" date="2021-01" db="EMBL/GenBank/DDBJ databases">
        <title>C459-1 draft genome sequence.</title>
        <authorList>
            <person name="Zhang X.-F."/>
        </authorList>
    </citation>
    <scope>NUCLEOTIDE SEQUENCE [LARGE SCALE GENOMIC DNA]</scope>
    <source>
        <strain evidence="2">C459-1</strain>
    </source>
</reference>
<dbReference type="PROSITE" id="PS51257">
    <property type="entry name" value="PROKAR_LIPOPROTEIN"/>
    <property type="match status" value="1"/>
</dbReference>
<dbReference type="Pfam" id="PF16407">
    <property type="entry name" value="PKD_2"/>
    <property type="match status" value="1"/>
</dbReference>
<accession>A0ABS1R442</accession>
<evidence type="ECO:0000313" key="2">
    <source>
        <dbReference type="Proteomes" id="UP000625283"/>
    </source>
</evidence>
<proteinExistence type="predicted"/>
<dbReference type="EMBL" id="JAERTY010000006">
    <property type="protein sequence ID" value="MBL1409486.1"/>
    <property type="molecule type" value="Genomic_DNA"/>
</dbReference>
<evidence type="ECO:0000313" key="1">
    <source>
        <dbReference type="EMBL" id="MBL1409486.1"/>
    </source>
</evidence>
<sequence length="526" mass="59409">MKTFIKYSALLMWLFVFGSCKKDLGNYEYTTIDSVFIADIEETYTTKAASTLQIHPKLLLASGKQINTDDYTYRWAAYKIGMNLPPVIIGEENTLDQKVTLDIGSYTIYYTIKEKESEISWTKKFKLQITSGYNGGWMILAEDNGKARIDFFEYDHATGTYPKAHRNFQENIRDAAGNPIGLPGRPKFITTWNNQTEATGKQAKYLVYIGTDQRTEKINLTDGFVWSEQYAFKFETANPPLFETIDAIRPTGSSDGYVVKGNDVYIKNSMFQWNVGTPVNRLSDGKYIKVSPLIATVEGFDMACLMYDMVNKRFIRNSDMSQISTSPLSYNANSSAFNPNDVGMDLVWMNQTVAFGGQAYAVLKKENKFFLARMTNNLTFAARFLDDITGIPDIAKATSFEVDPRYGYLQYVVGGKIYQYDPSEKKTTLMKDYGNRQISTFKYLRSTFINYSTVANVKNEKTYGKRFLPLTLGLVVATFDPTQPQASGKVDVWEAPQFNGAFKSLLSFDGFGKVADVTEAEAPLGW</sequence>
<protein>
    <recommendedName>
        <fullName evidence="3">PKD family protein</fullName>
    </recommendedName>
</protein>
<dbReference type="Proteomes" id="UP000625283">
    <property type="component" value="Unassembled WGS sequence"/>
</dbReference>
<name>A0ABS1R442_9SPHI</name>
<gene>
    <name evidence="1" type="ORF">JKG61_12050</name>
</gene>
<dbReference type="RefSeq" id="WP_202103243.1">
    <property type="nucleotide sequence ID" value="NZ_JAERTY010000006.1"/>
</dbReference>